<protein>
    <submittedName>
        <fullName evidence="1">Uncharacterized protein</fullName>
    </submittedName>
</protein>
<dbReference type="EMBL" id="LJRO01000352">
    <property type="protein sequence ID" value="KPY95474.1"/>
    <property type="molecule type" value="Genomic_DNA"/>
</dbReference>
<reference evidence="1 2" key="1">
    <citation type="submission" date="2015-09" db="EMBL/GenBank/DDBJ databases">
        <title>Genome announcement of multiple Pseudomonas syringae strains.</title>
        <authorList>
            <person name="Thakur S."/>
            <person name="Wang P.W."/>
            <person name="Gong Y."/>
            <person name="Weir B.S."/>
            <person name="Guttman D.S."/>
        </authorList>
    </citation>
    <scope>NUCLEOTIDE SEQUENCE [LARGE SCALE GENOMIC DNA]</scope>
    <source>
        <strain evidence="1 2">ICMP9151</strain>
    </source>
</reference>
<accession>A0AA40P359</accession>
<name>A0AA40P359_9PSED</name>
<comment type="caution">
    <text evidence="1">The sequence shown here is derived from an EMBL/GenBank/DDBJ whole genome shotgun (WGS) entry which is preliminary data.</text>
</comment>
<evidence type="ECO:0000313" key="2">
    <source>
        <dbReference type="Proteomes" id="UP000050523"/>
    </source>
</evidence>
<organism evidence="1 2">
    <name type="scientific">Pseudomonas tremae</name>
    <dbReference type="NCBI Taxonomy" id="200454"/>
    <lineage>
        <taxon>Bacteria</taxon>
        <taxon>Pseudomonadati</taxon>
        <taxon>Pseudomonadota</taxon>
        <taxon>Gammaproteobacteria</taxon>
        <taxon>Pseudomonadales</taxon>
        <taxon>Pseudomonadaceae</taxon>
        <taxon>Pseudomonas</taxon>
    </lineage>
</organism>
<sequence>MKGSLLVVALLALLMQGCGVTMTRYESSFDNVQKLK</sequence>
<proteinExistence type="predicted"/>
<evidence type="ECO:0000313" key="1">
    <source>
        <dbReference type="EMBL" id="KPY95474.1"/>
    </source>
</evidence>
<gene>
    <name evidence="1" type="ORF">ALO43_05336</name>
</gene>
<dbReference type="AlphaFoldDB" id="A0AA40P359"/>
<dbReference type="PROSITE" id="PS51257">
    <property type="entry name" value="PROKAR_LIPOPROTEIN"/>
    <property type="match status" value="1"/>
</dbReference>
<dbReference type="Proteomes" id="UP000050523">
    <property type="component" value="Unassembled WGS sequence"/>
</dbReference>